<dbReference type="InterPro" id="IPR001680">
    <property type="entry name" value="WD40_rpt"/>
</dbReference>
<comment type="caution">
    <text evidence="3">The sequence shown here is derived from an EMBL/GenBank/DDBJ whole genome shotgun (WGS) entry which is preliminary data.</text>
</comment>
<proteinExistence type="predicted"/>
<dbReference type="PANTHER" id="PTHR47232">
    <property type="entry name" value="TRANSDUCIN FAMILY PROTEIN / WD-40 REPEAT FAMILY PROTEIN"/>
    <property type="match status" value="1"/>
</dbReference>
<accession>A0A8T1YY90</accession>
<feature type="region of interest" description="Disordered" evidence="2">
    <location>
        <begin position="110"/>
        <end position="303"/>
    </location>
</feature>
<feature type="repeat" description="WD" evidence="1">
    <location>
        <begin position="386"/>
        <end position="428"/>
    </location>
</feature>
<name>A0A8T1YY90_9BRAS</name>
<dbReference type="EMBL" id="JAEFBK010000011">
    <property type="protein sequence ID" value="KAG7551294.1"/>
    <property type="molecule type" value="Genomic_DNA"/>
</dbReference>
<organism evidence="3 4">
    <name type="scientific">Arabidopsis thaliana x Arabidopsis arenosa</name>
    <dbReference type="NCBI Taxonomy" id="1240361"/>
    <lineage>
        <taxon>Eukaryota</taxon>
        <taxon>Viridiplantae</taxon>
        <taxon>Streptophyta</taxon>
        <taxon>Embryophyta</taxon>
        <taxon>Tracheophyta</taxon>
        <taxon>Spermatophyta</taxon>
        <taxon>Magnoliopsida</taxon>
        <taxon>eudicotyledons</taxon>
        <taxon>Gunneridae</taxon>
        <taxon>Pentapetalae</taxon>
        <taxon>rosids</taxon>
        <taxon>malvids</taxon>
        <taxon>Brassicales</taxon>
        <taxon>Brassicaceae</taxon>
        <taxon>Camelineae</taxon>
        <taxon>Arabidopsis</taxon>
    </lineage>
</organism>
<evidence type="ECO:0000313" key="4">
    <source>
        <dbReference type="Proteomes" id="UP000694240"/>
    </source>
</evidence>
<keyword evidence="1" id="KW-0853">WD repeat</keyword>
<keyword evidence="4" id="KW-1185">Reference proteome</keyword>
<protein>
    <submittedName>
        <fullName evidence="3">WD40-repeat-containing domain</fullName>
    </submittedName>
</protein>
<feature type="compositionally biased region" description="Basic and acidic residues" evidence="2">
    <location>
        <begin position="253"/>
        <end position="263"/>
    </location>
</feature>
<feature type="compositionally biased region" description="Polar residues" evidence="2">
    <location>
        <begin position="113"/>
        <end position="124"/>
    </location>
</feature>
<feature type="compositionally biased region" description="Polar residues" evidence="2">
    <location>
        <begin position="319"/>
        <end position="329"/>
    </location>
</feature>
<feature type="compositionally biased region" description="Polar residues" evidence="2">
    <location>
        <begin position="343"/>
        <end position="353"/>
    </location>
</feature>
<dbReference type="PROSITE" id="PS50082">
    <property type="entry name" value="WD_REPEATS_2"/>
    <property type="match status" value="1"/>
</dbReference>
<feature type="region of interest" description="Disordered" evidence="2">
    <location>
        <begin position="318"/>
        <end position="355"/>
    </location>
</feature>
<gene>
    <name evidence="3" type="ORF">ISN45_Aa06g019800</name>
</gene>
<dbReference type="AlphaFoldDB" id="A0A8T1YY90"/>
<evidence type="ECO:0000256" key="2">
    <source>
        <dbReference type="SAM" id="MobiDB-lite"/>
    </source>
</evidence>
<dbReference type="SMART" id="SM00320">
    <property type="entry name" value="WD40"/>
    <property type="match status" value="5"/>
</dbReference>
<dbReference type="Proteomes" id="UP000694240">
    <property type="component" value="Chromosome 11"/>
</dbReference>
<sequence length="708" mass="80035">MATTAMNKPKIEQGEEVEAEVRAFSTQIPDDREALLEFMDQRAKSIQRLKDQISIFDRKLAEERKLMADAEAKFLQIERVENGTFSKPKPKVPGKTGSILGIAEFWTEGNKAKTANENTTPQSRSEMESLKMPSIILPPSFKRRASAPVRAEVNETTQAQPMATRDYNISKEDTSGPEPKRPRSIPDVVVRETQGREKEAQPMATRDNNVPTEDKSGPEAKRPRSIPDEVVRETQGREKEAQPMATRDNNVPTEDKSGPEAKSSRSIPNEVVRESQGRDNAAQPMDTRDYNVPKGDKSGLEAKRSRCIPNEVVWESQCRDNQTQAQARDNNSRKDFAKPRIRVSSNISQQGQQEKSEFQGHDELIALISRSSLRPTIEGRTVGMLPSCHTKRMRSLALSPSNRELFATSALDGAVHFWKLQSDRSTATLFKTVNRVAIDQKKWAEDIAWHPHKSALFSVYTADEGHPQISAIYLNEAGESCESQFMEDRPHSKGLINRIMFTPWDDPCFITGGSDHAVVLWRDQCENNAWKPTLLHRDLHSSAVMGVTGMRHNNLVLSCGDDRRFVGFDAREEKVTFKHRLDNRCTNILPNPRDVNLVMVHTRQLDRQLRLYDVRLPQTELFSFGWKQESSESQSALINQSWSPDGLHISSGSADPVIHIFDIRYNAPSPSLSMKAHKKRVFKAEWHSSYPLLVSISSDLAIGIHKLW</sequence>
<reference evidence="3 4" key="1">
    <citation type="submission" date="2020-12" db="EMBL/GenBank/DDBJ databases">
        <title>Concerted genomic and epigenomic changes stabilize Arabidopsis allopolyploids.</title>
        <authorList>
            <person name="Chen Z."/>
        </authorList>
    </citation>
    <scope>NUCLEOTIDE SEQUENCE [LARGE SCALE GENOMIC DNA]</scope>
    <source>
        <strain evidence="3">Allo738</strain>
        <tissue evidence="3">Leaf</tissue>
    </source>
</reference>
<evidence type="ECO:0000256" key="1">
    <source>
        <dbReference type="PROSITE-ProRule" id="PRU00221"/>
    </source>
</evidence>
<feature type="compositionally biased region" description="Basic and acidic residues" evidence="2">
    <location>
        <begin position="286"/>
        <end position="303"/>
    </location>
</feature>
<dbReference type="Pfam" id="PF00400">
    <property type="entry name" value="WD40"/>
    <property type="match status" value="2"/>
</dbReference>
<dbReference type="PANTHER" id="PTHR47232:SF3">
    <property type="entry name" value="ANAPHASE-PROMOTING COMPLEX SUBUNIT 4 WD40 DOMAIN-CONTAINING PROTEIN"/>
    <property type="match status" value="1"/>
</dbReference>
<feature type="compositionally biased region" description="Basic and acidic residues" evidence="2">
    <location>
        <begin position="189"/>
        <end position="200"/>
    </location>
</feature>
<feature type="compositionally biased region" description="Basic and acidic residues" evidence="2">
    <location>
        <begin position="212"/>
        <end position="241"/>
    </location>
</feature>
<evidence type="ECO:0000313" key="3">
    <source>
        <dbReference type="EMBL" id="KAG7551294.1"/>
    </source>
</evidence>
<feature type="compositionally biased region" description="Basic and acidic residues" evidence="2">
    <location>
        <begin position="168"/>
        <end position="181"/>
    </location>
</feature>